<dbReference type="EMBL" id="QZCG01000014">
    <property type="protein sequence ID" value="RJE82762.1"/>
    <property type="molecule type" value="Genomic_DNA"/>
</dbReference>
<keyword evidence="1" id="KW-1003">Cell membrane</keyword>
<evidence type="ECO:0000256" key="3">
    <source>
        <dbReference type="ARBA" id="ARBA00022989"/>
    </source>
</evidence>
<keyword evidence="4 5" id="KW-0472">Membrane</keyword>
<dbReference type="AlphaFoldDB" id="A0A418SPB2"/>
<keyword evidence="3 5" id="KW-1133">Transmembrane helix</keyword>
<evidence type="ECO:0000256" key="4">
    <source>
        <dbReference type="ARBA" id="ARBA00023136"/>
    </source>
</evidence>
<dbReference type="GO" id="GO:0005886">
    <property type="term" value="C:plasma membrane"/>
    <property type="evidence" value="ECO:0007669"/>
    <property type="project" value="InterPro"/>
</dbReference>
<gene>
    <name evidence="6" type="ORF">D3P04_18995</name>
</gene>
<dbReference type="InterPro" id="IPR019691">
    <property type="entry name" value="DUF2585"/>
</dbReference>
<keyword evidence="7" id="KW-1185">Reference proteome</keyword>
<organism evidence="6 7">
    <name type="scientific">Paracoccus onubensis</name>
    <dbReference type="NCBI Taxonomy" id="1675788"/>
    <lineage>
        <taxon>Bacteria</taxon>
        <taxon>Pseudomonadati</taxon>
        <taxon>Pseudomonadota</taxon>
        <taxon>Alphaproteobacteria</taxon>
        <taxon>Rhodobacterales</taxon>
        <taxon>Paracoccaceae</taxon>
        <taxon>Paracoccus</taxon>
    </lineage>
</organism>
<name>A0A418SPB2_9RHOB</name>
<evidence type="ECO:0000256" key="2">
    <source>
        <dbReference type="ARBA" id="ARBA00022692"/>
    </source>
</evidence>
<dbReference type="Proteomes" id="UP000284202">
    <property type="component" value="Unassembled WGS sequence"/>
</dbReference>
<dbReference type="RefSeq" id="WP_119751445.1">
    <property type="nucleotide sequence ID" value="NZ_QZCG01000014.1"/>
</dbReference>
<feature type="transmembrane region" description="Helical" evidence="5">
    <location>
        <begin position="62"/>
        <end position="80"/>
    </location>
</feature>
<feature type="transmembrane region" description="Helical" evidence="5">
    <location>
        <begin position="7"/>
        <end position="25"/>
    </location>
</feature>
<protein>
    <submittedName>
        <fullName evidence="6">DUF2585 family protein</fullName>
    </submittedName>
</protein>
<dbReference type="NCBIfam" id="NF002099">
    <property type="entry name" value="PRK00944.1"/>
    <property type="match status" value="1"/>
</dbReference>
<feature type="transmembrane region" description="Helical" evidence="5">
    <location>
        <begin position="148"/>
        <end position="166"/>
    </location>
</feature>
<accession>A0A418SPB2</accession>
<keyword evidence="2 5" id="KW-0812">Transmembrane</keyword>
<evidence type="ECO:0000256" key="5">
    <source>
        <dbReference type="SAM" id="Phobius"/>
    </source>
</evidence>
<dbReference type="OrthoDB" id="9811954at2"/>
<evidence type="ECO:0000313" key="7">
    <source>
        <dbReference type="Proteomes" id="UP000284202"/>
    </source>
</evidence>
<proteinExistence type="predicted"/>
<reference evidence="7" key="1">
    <citation type="submission" date="2018-09" db="EMBL/GenBank/DDBJ databases">
        <title>Acidovorax cavernicola nov. sp. isolated from Gruta de las Maravillas (Aracena, Spain).</title>
        <authorList>
            <person name="Jurado V."/>
            <person name="Gutierrez-Patricio S."/>
            <person name="Gonzalez-Pimentel J.L."/>
            <person name="Miller A.Z."/>
            <person name="Laiz L."/>
            <person name="Saiz-Jimenez C."/>
        </authorList>
    </citation>
    <scope>NUCLEOTIDE SEQUENCE [LARGE SCALE GENOMIC DNA]</scope>
    <source>
        <strain evidence="7">1011MAR3C25</strain>
    </source>
</reference>
<dbReference type="Pfam" id="PF10755">
    <property type="entry name" value="DUF2585"/>
    <property type="match status" value="1"/>
</dbReference>
<comment type="caution">
    <text evidence="6">The sequence shown here is derived from an EMBL/GenBank/DDBJ whole genome shotgun (WGS) entry which is preliminary data.</text>
</comment>
<evidence type="ECO:0000313" key="6">
    <source>
        <dbReference type="EMBL" id="RJE82762.1"/>
    </source>
</evidence>
<evidence type="ECO:0000256" key="1">
    <source>
        <dbReference type="ARBA" id="ARBA00022475"/>
    </source>
</evidence>
<sequence length="191" mass="21758">MSHTRRLYICCILAIIAASALWLWWQGRVLICKCGTVRLWHGEVMSSENSQHLLDWYSPSHLIHGFLFFALSVLFCRLAGRQMQFFPALTISTLIEAAWELVENSNSVIERYRSVTISLDYYGDSVVNSVSDIAMMILGFGMASRLPVWLSVLLVVGMEIVTMLVIRDGLLLNIVMLLHPLDAIREWQALR</sequence>